<dbReference type="RefSeq" id="WP_379707126.1">
    <property type="nucleotide sequence ID" value="NZ_JBHTAT010000006.1"/>
</dbReference>
<organism evidence="2 3">
    <name type="scientific">Haloplanus litoreus</name>
    <dbReference type="NCBI Taxonomy" id="767515"/>
    <lineage>
        <taxon>Archaea</taxon>
        <taxon>Methanobacteriati</taxon>
        <taxon>Methanobacteriota</taxon>
        <taxon>Stenosarchaea group</taxon>
        <taxon>Halobacteria</taxon>
        <taxon>Halobacteriales</taxon>
        <taxon>Haloferacaceae</taxon>
        <taxon>Haloplanus</taxon>
    </lineage>
</organism>
<reference evidence="2" key="1">
    <citation type="journal article" date="2014" name="Int. J. Syst. Evol. Microbiol.">
        <title>Complete genome sequence of Corynebacterium casei LMG S-19264T (=DSM 44701T), isolated from a smear-ripened cheese.</title>
        <authorList>
            <consortium name="US DOE Joint Genome Institute (JGI-PGF)"/>
            <person name="Walter F."/>
            <person name="Albersmeier A."/>
            <person name="Kalinowski J."/>
            <person name="Ruckert C."/>
        </authorList>
    </citation>
    <scope>NUCLEOTIDE SEQUENCE [LARGE SCALE GENOMIC DNA]</scope>
    <source>
        <strain evidence="2">CGMCC 4.163</strain>
    </source>
</reference>
<gene>
    <name evidence="1" type="ORF">ACFQKE_19260</name>
    <name evidence="2" type="ORF">ACFQKE_19425</name>
</gene>
<reference evidence="3" key="2">
    <citation type="journal article" date="2019" name="Int. J. Syst. Evol. Microbiol.">
        <title>The Global Catalogue of Microorganisms (GCM) 10K type strain sequencing project: providing services to taxonomists for standard genome sequencing and annotation.</title>
        <authorList>
            <consortium name="The Broad Institute Genomics Platform"/>
            <consortium name="The Broad Institute Genome Sequencing Center for Infectious Disease"/>
            <person name="Wu L."/>
            <person name="Ma J."/>
        </authorList>
    </citation>
    <scope>NUCLEOTIDE SEQUENCE [LARGE SCALE GENOMIC DNA]</scope>
    <source>
        <strain evidence="3">GX21</strain>
    </source>
</reference>
<dbReference type="EMBL" id="JBHTAT010000006">
    <property type="protein sequence ID" value="MFC7257390.1"/>
    <property type="molecule type" value="Genomic_DNA"/>
</dbReference>
<name>A0ABD6A3A6_9EURY</name>
<keyword evidence="3" id="KW-1185">Reference proteome</keyword>
<dbReference type="Proteomes" id="UP001596434">
    <property type="component" value="Unassembled WGS sequence"/>
</dbReference>
<evidence type="ECO:0000313" key="1">
    <source>
        <dbReference type="EMBL" id="MFC7257390.1"/>
    </source>
</evidence>
<sequence>MTLTPAQQAPAAAVARVDVTDRTPAQAYREIATAEGFERALVDAVRELLAGEPHYARRRVLEDVGVTAADGGTRRF</sequence>
<reference evidence="2" key="3">
    <citation type="submission" date="2024-09" db="EMBL/GenBank/DDBJ databases">
        <authorList>
            <person name="Sun Q."/>
        </authorList>
    </citation>
    <scope>NUCLEOTIDE SEQUENCE</scope>
    <source>
        <strain evidence="2">CGMCC 4.163</strain>
    </source>
</reference>
<proteinExistence type="predicted"/>
<comment type="caution">
    <text evidence="2">The sequence shown here is derived from an EMBL/GenBank/DDBJ whole genome shotgun (WGS) entry which is preliminary data.</text>
</comment>
<dbReference type="EMBL" id="JBHTAT010000006">
    <property type="protein sequence ID" value="MFC7257423.1"/>
    <property type="molecule type" value="Genomic_DNA"/>
</dbReference>
<evidence type="ECO:0000313" key="3">
    <source>
        <dbReference type="Proteomes" id="UP001596434"/>
    </source>
</evidence>
<dbReference type="AlphaFoldDB" id="A0ABD6A3A6"/>
<protein>
    <submittedName>
        <fullName evidence="2">Uncharacterized protein</fullName>
    </submittedName>
</protein>
<accession>A0ABD6A3A6</accession>
<evidence type="ECO:0000313" key="2">
    <source>
        <dbReference type="EMBL" id="MFC7257423.1"/>
    </source>
</evidence>